<sequence length="118" mass="13709">MNDFFQVFMNDVDVWKWDTPVVYITIIILIFTVLTLLILCIICRKSGTKPDVVLPPSQISCRYNEAFDYDEISASRIEERRCEREARLQCENPSADVTLDRFSDQRVACKEVNAPLQD</sequence>
<keyword evidence="3" id="KW-1185">Reference proteome</keyword>
<organism evidence="2 3">
    <name type="scientific">Ancylostoma ceylanicum</name>
    <dbReference type="NCBI Taxonomy" id="53326"/>
    <lineage>
        <taxon>Eukaryota</taxon>
        <taxon>Metazoa</taxon>
        <taxon>Ecdysozoa</taxon>
        <taxon>Nematoda</taxon>
        <taxon>Chromadorea</taxon>
        <taxon>Rhabditida</taxon>
        <taxon>Rhabditina</taxon>
        <taxon>Rhabditomorpha</taxon>
        <taxon>Strongyloidea</taxon>
        <taxon>Ancylostomatidae</taxon>
        <taxon>Ancylostomatinae</taxon>
        <taxon>Ancylostoma</taxon>
    </lineage>
</organism>
<dbReference type="OrthoDB" id="5853117at2759"/>
<comment type="caution">
    <text evidence="2">The sequence shown here is derived from an EMBL/GenBank/DDBJ whole genome shotgun (WGS) entry which is preliminary data.</text>
</comment>
<reference evidence="3" key="1">
    <citation type="journal article" date="2015" name="Nat. Genet.">
        <title>The genome and transcriptome of the zoonotic hookworm Ancylostoma ceylanicum identify infection-specific gene families.</title>
        <authorList>
            <person name="Schwarz E.M."/>
            <person name="Hu Y."/>
            <person name="Antoshechkin I."/>
            <person name="Miller M.M."/>
            <person name="Sternberg P.W."/>
            <person name="Aroian R.V."/>
        </authorList>
    </citation>
    <scope>NUCLEOTIDE SEQUENCE</scope>
    <source>
        <strain evidence="3">HY135</strain>
    </source>
</reference>
<evidence type="ECO:0000313" key="3">
    <source>
        <dbReference type="Proteomes" id="UP000024635"/>
    </source>
</evidence>
<evidence type="ECO:0000313" key="2">
    <source>
        <dbReference type="EMBL" id="EYC35402.1"/>
    </source>
</evidence>
<dbReference type="Proteomes" id="UP000024635">
    <property type="component" value="Unassembled WGS sequence"/>
</dbReference>
<dbReference type="EMBL" id="JARK01000663">
    <property type="protein sequence ID" value="EYC35402.1"/>
    <property type="molecule type" value="Genomic_DNA"/>
</dbReference>
<name>A0A016W7W6_9BILA</name>
<proteinExistence type="predicted"/>
<feature type="transmembrane region" description="Helical" evidence="1">
    <location>
        <begin position="20"/>
        <end position="42"/>
    </location>
</feature>
<keyword evidence="1" id="KW-0472">Membrane</keyword>
<evidence type="ECO:0000256" key="1">
    <source>
        <dbReference type="SAM" id="Phobius"/>
    </source>
</evidence>
<keyword evidence="1" id="KW-1133">Transmembrane helix</keyword>
<protein>
    <submittedName>
        <fullName evidence="2">Uncharacterized protein</fullName>
    </submittedName>
</protein>
<accession>A0A016W7W6</accession>
<keyword evidence="1" id="KW-0812">Transmembrane</keyword>
<gene>
    <name evidence="2" type="primary">Acey_s1063.g3521</name>
    <name evidence="2" type="synonym">Acey-W09G12.9</name>
    <name evidence="2" type="ORF">Y032_1063g3521</name>
</gene>
<dbReference type="AlphaFoldDB" id="A0A016W7W6"/>